<evidence type="ECO:0000256" key="1">
    <source>
        <dbReference type="ARBA" id="ARBA00004651"/>
    </source>
</evidence>
<comment type="similarity">
    <text evidence="7">Belongs to the binding-protein-dependent transport system permease family.</text>
</comment>
<comment type="subcellular location">
    <subcellularLocation>
        <location evidence="1 7">Cell membrane</location>
        <topology evidence="1 7">Multi-pass membrane protein</topology>
    </subcellularLocation>
</comment>
<name>A0A1C7IL23_9FIRM</name>
<feature type="domain" description="ABC transmembrane type-1" evidence="8">
    <location>
        <begin position="96"/>
        <end position="297"/>
    </location>
</feature>
<organism evidence="9 10">
    <name type="scientific">Blautia pseudococcoides</name>
    <dbReference type="NCBI Taxonomy" id="1796616"/>
    <lineage>
        <taxon>Bacteria</taxon>
        <taxon>Bacillati</taxon>
        <taxon>Bacillota</taxon>
        <taxon>Clostridia</taxon>
        <taxon>Lachnospirales</taxon>
        <taxon>Lachnospiraceae</taxon>
        <taxon>Blautia</taxon>
    </lineage>
</organism>
<gene>
    <name evidence="9" type="ORF">A4V09_23640</name>
</gene>
<keyword evidence="4 7" id="KW-0812">Transmembrane</keyword>
<dbReference type="Gene3D" id="1.10.3720.10">
    <property type="entry name" value="MetI-like"/>
    <property type="match status" value="1"/>
</dbReference>
<protein>
    <submittedName>
        <fullName evidence="9">Peptide ABC transporter permease</fullName>
    </submittedName>
</protein>
<evidence type="ECO:0000256" key="3">
    <source>
        <dbReference type="ARBA" id="ARBA00022475"/>
    </source>
</evidence>
<dbReference type="PANTHER" id="PTHR43163">
    <property type="entry name" value="DIPEPTIDE TRANSPORT SYSTEM PERMEASE PROTEIN DPPB-RELATED"/>
    <property type="match status" value="1"/>
</dbReference>
<dbReference type="InterPro" id="IPR045621">
    <property type="entry name" value="BPD_transp_1_N"/>
</dbReference>
<evidence type="ECO:0000313" key="10">
    <source>
        <dbReference type="Proteomes" id="UP000092574"/>
    </source>
</evidence>
<evidence type="ECO:0000256" key="4">
    <source>
        <dbReference type="ARBA" id="ARBA00022692"/>
    </source>
</evidence>
<keyword evidence="2 7" id="KW-0813">Transport</keyword>
<dbReference type="GO" id="GO:0005886">
    <property type="term" value="C:plasma membrane"/>
    <property type="evidence" value="ECO:0007669"/>
    <property type="project" value="UniProtKB-SubCell"/>
</dbReference>
<dbReference type="Pfam" id="PF19300">
    <property type="entry name" value="BPD_transp_1_N"/>
    <property type="match status" value="1"/>
</dbReference>
<dbReference type="OrthoDB" id="9806409at2"/>
<dbReference type="PROSITE" id="PS50928">
    <property type="entry name" value="ABC_TM1"/>
    <property type="match status" value="1"/>
</dbReference>
<keyword evidence="3" id="KW-1003">Cell membrane</keyword>
<feature type="transmembrane region" description="Helical" evidence="7">
    <location>
        <begin position="9"/>
        <end position="27"/>
    </location>
</feature>
<feature type="transmembrane region" description="Helical" evidence="7">
    <location>
        <begin position="100"/>
        <end position="123"/>
    </location>
</feature>
<dbReference type="RefSeq" id="WP_065544947.1">
    <property type="nucleotide sequence ID" value="NZ_CP015405.2"/>
</dbReference>
<feature type="transmembrane region" description="Helical" evidence="7">
    <location>
        <begin position="175"/>
        <end position="193"/>
    </location>
</feature>
<accession>A0A1C7IL23</accession>
<dbReference type="InterPro" id="IPR000515">
    <property type="entry name" value="MetI-like"/>
</dbReference>
<sequence length="314" mass="34649">MLKYVAKRLVYIVFTLWIIVTCTFFMMKNLPGTPFDAERFSIMTPAQQKQVLEMYGLNDPLPVQYVKYMKNIIHGDLGTSFTYVNKDVADVISGRLGPSALIGIQAVLLGLAVGLILGILAAWKHNSGIDYFTMILAVLGVSVPNFVAAALLQYFIGLKWGILPVGFWTNWDCSVLPSIALSFSATAMVARFMRTEMLDVLDQDYIVTARAKGISQMKVLMRHAARNSVLPVVTILGPVVVNLMTGSLAVENIFSIPGIGSLFVDCIKANDYPVIMGITIFYAAFYMLVVLLIDLVYSVIDPRIRLAKGKEDES</sequence>
<dbReference type="SUPFAM" id="SSF161098">
    <property type="entry name" value="MetI-like"/>
    <property type="match status" value="1"/>
</dbReference>
<dbReference type="PANTHER" id="PTHR43163:SF6">
    <property type="entry name" value="DIPEPTIDE TRANSPORT SYSTEM PERMEASE PROTEIN DPPB-RELATED"/>
    <property type="match status" value="1"/>
</dbReference>
<feature type="transmembrane region" description="Helical" evidence="7">
    <location>
        <begin position="229"/>
        <end position="254"/>
    </location>
</feature>
<reference evidence="9" key="1">
    <citation type="submission" date="2017-04" db="EMBL/GenBank/DDBJ databases">
        <title>Complete Genome Sequences of Twelve Strains of a Stable Defined Moderately Diverse Mouse Microbiota 2 (sDMDMm2).</title>
        <authorList>
            <person name="Uchimura Y."/>
            <person name="Wyss M."/>
            <person name="Brugiroux S."/>
            <person name="Limenitakis J.P."/>
            <person name="Stecher B."/>
            <person name="McCoy K.D."/>
            <person name="Macpherson A.J."/>
        </authorList>
    </citation>
    <scope>NUCLEOTIDE SEQUENCE</scope>
    <source>
        <strain evidence="9">YL58</strain>
    </source>
</reference>
<evidence type="ECO:0000256" key="5">
    <source>
        <dbReference type="ARBA" id="ARBA00022989"/>
    </source>
</evidence>
<keyword evidence="6 7" id="KW-0472">Membrane</keyword>
<evidence type="ECO:0000256" key="6">
    <source>
        <dbReference type="ARBA" id="ARBA00023136"/>
    </source>
</evidence>
<keyword evidence="10" id="KW-1185">Reference proteome</keyword>
<evidence type="ECO:0000256" key="2">
    <source>
        <dbReference type="ARBA" id="ARBA00022448"/>
    </source>
</evidence>
<dbReference type="EMBL" id="CP015405">
    <property type="protein sequence ID" value="ANU78812.1"/>
    <property type="molecule type" value="Genomic_DNA"/>
</dbReference>
<dbReference type="Pfam" id="PF00528">
    <property type="entry name" value="BPD_transp_1"/>
    <property type="match status" value="1"/>
</dbReference>
<dbReference type="AlphaFoldDB" id="A0A1C7IL23"/>
<feature type="transmembrane region" description="Helical" evidence="7">
    <location>
        <begin position="135"/>
        <end position="155"/>
    </location>
</feature>
<evidence type="ECO:0000313" key="9">
    <source>
        <dbReference type="EMBL" id="ANU78812.1"/>
    </source>
</evidence>
<dbReference type="STRING" id="1796616.A4V09_23640"/>
<evidence type="ECO:0000259" key="8">
    <source>
        <dbReference type="PROSITE" id="PS50928"/>
    </source>
</evidence>
<dbReference type="Proteomes" id="UP000092574">
    <property type="component" value="Chromosome"/>
</dbReference>
<dbReference type="InterPro" id="IPR035906">
    <property type="entry name" value="MetI-like_sf"/>
</dbReference>
<dbReference type="KEGG" id="byl:A4V09_23640"/>
<proteinExistence type="inferred from homology"/>
<dbReference type="CDD" id="cd06261">
    <property type="entry name" value="TM_PBP2"/>
    <property type="match status" value="1"/>
</dbReference>
<evidence type="ECO:0000256" key="7">
    <source>
        <dbReference type="RuleBase" id="RU363032"/>
    </source>
</evidence>
<keyword evidence="5 7" id="KW-1133">Transmembrane helix</keyword>
<dbReference type="GO" id="GO:0055085">
    <property type="term" value="P:transmembrane transport"/>
    <property type="evidence" value="ECO:0007669"/>
    <property type="project" value="InterPro"/>
</dbReference>
<feature type="transmembrane region" description="Helical" evidence="7">
    <location>
        <begin position="274"/>
        <end position="300"/>
    </location>
</feature>